<evidence type="ECO:0000313" key="1">
    <source>
        <dbReference type="EMBL" id="GAH31245.1"/>
    </source>
</evidence>
<reference evidence="1" key="1">
    <citation type="journal article" date="2014" name="Front. Microbiol.">
        <title>High frequency of phylogenetically diverse reductive dehalogenase-homologous genes in deep subseafloor sedimentary metagenomes.</title>
        <authorList>
            <person name="Kawai M."/>
            <person name="Futagami T."/>
            <person name="Toyoda A."/>
            <person name="Takaki Y."/>
            <person name="Nishi S."/>
            <person name="Hori S."/>
            <person name="Arai W."/>
            <person name="Tsubouchi T."/>
            <person name="Morono Y."/>
            <person name="Uchiyama I."/>
            <person name="Ito T."/>
            <person name="Fujiyama A."/>
            <person name="Inagaki F."/>
            <person name="Takami H."/>
        </authorList>
    </citation>
    <scope>NUCLEOTIDE SEQUENCE</scope>
    <source>
        <strain evidence="1">Expedition CK06-06</strain>
    </source>
</reference>
<dbReference type="InterPro" id="IPR003745">
    <property type="entry name" value="DUF166"/>
</dbReference>
<organism evidence="1">
    <name type="scientific">marine sediment metagenome</name>
    <dbReference type="NCBI Taxonomy" id="412755"/>
    <lineage>
        <taxon>unclassified sequences</taxon>
        <taxon>metagenomes</taxon>
        <taxon>ecological metagenomes</taxon>
    </lineage>
</organism>
<dbReference type="EMBL" id="BARU01001508">
    <property type="protein sequence ID" value="GAH31245.1"/>
    <property type="molecule type" value="Genomic_DNA"/>
</dbReference>
<feature type="non-terminal residue" evidence="1">
    <location>
        <position position="1"/>
    </location>
</feature>
<proteinExistence type="predicted"/>
<dbReference type="AlphaFoldDB" id="X1FFE0"/>
<sequence length="200" mass="23028">KFIGHLINDLKFCYACQISKNKVDCIQCRKHLKGHANKIYFYIKVRGDFNSAEEDKINLLPEEIPPIDFLLVIGIHKNLLVKLPEYLKDKGVKAVIVPIENPKWVSPELQVKVLFEFERYNIQAAFPKPFCSLSKEEDQYNKVGFHITKQRNYIDEFIDYFQIGVPIISILMSSDGRSIEDACVLQSAPCGSTNYIIQNL</sequence>
<comment type="caution">
    <text evidence="1">The sequence shown here is derived from an EMBL/GenBank/DDBJ whole genome shotgun (WGS) entry which is preliminary data.</text>
</comment>
<protein>
    <submittedName>
        <fullName evidence="1">Uncharacterized protein</fullName>
    </submittedName>
</protein>
<name>X1FFE0_9ZZZZ</name>
<dbReference type="Pfam" id="PF02593">
    <property type="entry name" value="DUF166"/>
    <property type="match status" value="1"/>
</dbReference>
<gene>
    <name evidence="1" type="ORF">S03H2_03933</name>
</gene>
<accession>X1FFE0</accession>